<dbReference type="InterPro" id="IPR019308">
    <property type="entry name" value="TMEM214"/>
</dbReference>
<evidence type="ECO:0000313" key="12">
    <source>
        <dbReference type="Ensembl" id="ENSNGAP00000017660.1"/>
    </source>
</evidence>
<keyword evidence="7" id="KW-1133">Transmembrane helix</keyword>
<dbReference type="GO" id="GO:0005829">
    <property type="term" value="C:cytosol"/>
    <property type="evidence" value="ECO:0007669"/>
    <property type="project" value="Ensembl"/>
</dbReference>
<accession>A0A8C6RJM1</accession>
<dbReference type="GO" id="GO:0005881">
    <property type="term" value="C:cytoplasmic microtubule"/>
    <property type="evidence" value="ECO:0007669"/>
    <property type="project" value="Ensembl"/>
</dbReference>
<evidence type="ECO:0000256" key="10">
    <source>
        <dbReference type="ARBA" id="ARBA00024938"/>
    </source>
</evidence>
<organism evidence="12 13">
    <name type="scientific">Nannospalax galili</name>
    <name type="common">Northern Israeli blind subterranean mole rat</name>
    <name type="synonym">Spalax galili</name>
    <dbReference type="NCBI Taxonomy" id="1026970"/>
    <lineage>
        <taxon>Eukaryota</taxon>
        <taxon>Metazoa</taxon>
        <taxon>Chordata</taxon>
        <taxon>Craniata</taxon>
        <taxon>Vertebrata</taxon>
        <taxon>Euteleostomi</taxon>
        <taxon>Mammalia</taxon>
        <taxon>Eutheria</taxon>
        <taxon>Euarchontoglires</taxon>
        <taxon>Glires</taxon>
        <taxon>Rodentia</taxon>
        <taxon>Myomorpha</taxon>
        <taxon>Muroidea</taxon>
        <taxon>Spalacidae</taxon>
        <taxon>Spalacinae</taxon>
        <taxon>Nannospalax</taxon>
    </lineage>
</organism>
<keyword evidence="5" id="KW-0053">Apoptosis</keyword>
<keyword evidence="8" id="KW-0472">Membrane</keyword>
<dbReference type="GO" id="GO:0006915">
    <property type="term" value="P:apoptotic process"/>
    <property type="evidence" value="ECO:0007669"/>
    <property type="project" value="UniProtKB-KW"/>
</dbReference>
<comment type="subcellular location">
    <subcellularLocation>
        <location evidence="1">Endoplasmic reticulum membrane</location>
        <topology evidence="1">Multi-pass membrane protein</topology>
    </subcellularLocation>
</comment>
<gene>
    <name evidence="12" type="primary">Tmem214</name>
</gene>
<dbReference type="RefSeq" id="XP_008833239.1">
    <property type="nucleotide sequence ID" value="XM_008835017.3"/>
</dbReference>
<comment type="similarity">
    <text evidence="2">Belongs to the TMEM214 family.</text>
</comment>
<keyword evidence="6" id="KW-0256">Endoplasmic reticulum</keyword>
<evidence type="ECO:0000256" key="5">
    <source>
        <dbReference type="ARBA" id="ARBA00022703"/>
    </source>
</evidence>
<evidence type="ECO:0000256" key="1">
    <source>
        <dbReference type="ARBA" id="ARBA00004477"/>
    </source>
</evidence>
<dbReference type="GO" id="GO:0005794">
    <property type="term" value="C:Golgi apparatus"/>
    <property type="evidence" value="ECO:0007669"/>
    <property type="project" value="Ensembl"/>
</dbReference>
<dbReference type="KEGG" id="ngi:103735670"/>
<keyword evidence="4" id="KW-0812">Transmembrane</keyword>
<dbReference type="PANTHER" id="PTHR13448:SF0">
    <property type="entry name" value="TRANSMEMBRANE PROTEIN 214"/>
    <property type="match status" value="1"/>
</dbReference>
<sequence>MAARAAGSGGWEVVKKGRRPGAGGGGDRRALGEANGVWKYDLSPPIQTTSTLYERGFEKIMKKQNKEQVPPPAMEPKKQVNKKPPKKVATVTNHNQRQSPFRSLEDALKALDVAALQKELDKSQSVFTGNPSVWLKDLASYLNYKLQAPRSEPTLSQHPHDYPYSLVSHELRGTIRGLLIKAAGSVELFFDHCLFTMLQELDKTPGESLHGYRICIQAILQDRPKIVTSNLGKFLELLRSHQSRPAKCLTIMWALGQAGFANLTEGLKVWLGIMLPVLGIKSLSPFAIAYLDRLLLMHPNLTKGFGMIGPKDFFPLLDFAYMPNNSLTPSLQEQLCQFFPRLKVLAFGAKPESTLHTYFPSFLSRATPSCPAEMKKELLGSLTQCLTVDPLSTSVWRQLYPKHLSQSSLLLEHLLRSWERIPKKVQKSLQETIQSFKLANQELLKKGSGSNEHVVTCDTACKGLLQQARGPQPPWTRLLLLLLVFSMGFLCHDFQSHSSFQASLTGQLLQSSGFLPAGQQVCAKLYSYSLQSYNWLEETLPACSSHLLTMVQPGLQLAWAHTNATISFLSAHCASYLAWFGDSLTSFLQRVQLPDALHQLLHSLKELLLLFHQSVLLPMWHLLLVALARAQEYCHEACRGEVTWDCVKTQFGEAARWTWLCLQDITVAFLDWVLTMISQQ</sequence>
<dbReference type="CTD" id="54867"/>
<keyword evidence="9" id="KW-0325">Glycoprotein</keyword>
<name>A0A8C6RJM1_NANGA</name>
<evidence type="ECO:0000256" key="9">
    <source>
        <dbReference type="ARBA" id="ARBA00023180"/>
    </source>
</evidence>
<dbReference type="OrthoDB" id="10022292at2759"/>
<protein>
    <submittedName>
        <fullName evidence="12">Transmembrane protein 214</fullName>
    </submittedName>
</protein>
<evidence type="ECO:0000256" key="6">
    <source>
        <dbReference type="ARBA" id="ARBA00022824"/>
    </source>
</evidence>
<feature type="region of interest" description="Disordered" evidence="11">
    <location>
        <begin position="64"/>
        <end position="99"/>
    </location>
</feature>
<reference evidence="12" key="2">
    <citation type="submission" date="2025-09" db="UniProtKB">
        <authorList>
            <consortium name="Ensembl"/>
        </authorList>
    </citation>
    <scope>IDENTIFICATION</scope>
</reference>
<evidence type="ECO:0000256" key="3">
    <source>
        <dbReference type="ARBA" id="ARBA00011720"/>
    </source>
</evidence>
<dbReference type="PANTHER" id="PTHR13448">
    <property type="entry name" value="TRANSMEMBRANE PROTEIN 214"/>
    <property type="match status" value="1"/>
</dbReference>
<dbReference type="GO" id="GO:0005789">
    <property type="term" value="C:endoplasmic reticulum membrane"/>
    <property type="evidence" value="ECO:0007669"/>
    <property type="project" value="UniProtKB-SubCell"/>
</dbReference>
<dbReference type="OMA" id="NGSAGKW"/>
<evidence type="ECO:0000256" key="4">
    <source>
        <dbReference type="ARBA" id="ARBA00022692"/>
    </source>
</evidence>
<dbReference type="Proteomes" id="UP000694381">
    <property type="component" value="Unassembled WGS sequence"/>
</dbReference>
<reference evidence="12" key="1">
    <citation type="submission" date="2025-08" db="UniProtKB">
        <authorList>
            <consortium name="Ensembl"/>
        </authorList>
    </citation>
    <scope>IDENTIFICATION</scope>
</reference>
<evidence type="ECO:0000256" key="11">
    <source>
        <dbReference type="SAM" id="MobiDB-lite"/>
    </source>
</evidence>
<feature type="region of interest" description="Disordered" evidence="11">
    <location>
        <begin position="1"/>
        <end position="34"/>
    </location>
</feature>
<evidence type="ECO:0000256" key="2">
    <source>
        <dbReference type="ARBA" id="ARBA00007984"/>
    </source>
</evidence>
<dbReference type="Ensembl" id="ENSNGAT00000023293.1">
    <property type="protein sequence ID" value="ENSNGAP00000017660.1"/>
    <property type="gene ID" value="ENSNGAG00000018011.1"/>
</dbReference>
<evidence type="ECO:0000313" key="13">
    <source>
        <dbReference type="Proteomes" id="UP000694381"/>
    </source>
</evidence>
<proteinExistence type="inferred from homology"/>
<dbReference type="AlphaFoldDB" id="A0A8C6RJM1"/>
<dbReference type="GeneTree" id="ENSGT00390000002693"/>
<dbReference type="Pfam" id="PF10151">
    <property type="entry name" value="TMEM214"/>
    <property type="match status" value="1"/>
</dbReference>
<evidence type="ECO:0000256" key="8">
    <source>
        <dbReference type="ARBA" id="ARBA00023136"/>
    </source>
</evidence>
<evidence type="ECO:0000256" key="7">
    <source>
        <dbReference type="ARBA" id="ARBA00022989"/>
    </source>
</evidence>
<feature type="compositionally biased region" description="Polar residues" evidence="11">
    <location>
        <begin position="90"/>
        <end position="99"/>
    </location>
</feature>
<comment type="subunit">
    <text evidence="3">Constitutively interacts with CASP4; required for the localization of procaspase 4 to the ER.</text>
</comment>
<dbReference type="GeneID" id="103735670"/>
<keyword evidence="13" id="KW-1185">Reference proteome</keyword>
<comment type="function">
    <text evidence="10">Critical mediator, in cooperation with CASP4, of endoplasmic reticulum-stress induced apoptosis. Required or the activation of CASP4 following endoplasmic reticulum stress.</text>
</comment>